<evidence type="ECO:0000256" key="1">
    <source>
        <dbReference type="SAM" id="MobiDB-lite"/>
    </source>
</evidence>
<keyword evidence="4" id="KW-1185">Reference proteome</keyword>
<evidence type="ECO:0000256" key="2">
    <source>
        <dbReference type="SAM" id="SignalP"/>
    </source>
</evidence>
<feature type="compositionally biased region" description="Gly residues" evidence="1">
    <location>
        <begin position="179"/>
        <end position="208"/>
    </location>
</feature>
<feature type="chain" id="PRO_5014345010" evidence="2">
    <location>
        <begin position="31"/>
        <end position="233"/>
    </location>
</feature>
<accession>A0A2J8A8I5</accession>
<proteinExistence type="predicted"/>
<evidence type="ECO:0000313" key="4">
    <source>
        <dbReference type="Proteomes" id="UP000236333"/>
    </source>
</evidence>
<comment type="caution">
    <text evidence="3">The sequence shown here is derived from an EMBL/GenBank/DDBJ whole genome shotgun (WGS) entry which is preliminary data.</text>
</comment>
<feature type="region of interest" description="Disordered" evidence="1">
    <location>
        <begin position="172"/>
        <end position="233"/>
    </location>
</feature>
<name>A0A2J8A8I5_9CHLO</name>
<sequence length="233" mass="24305">MPLPLAPPLAPLLLLLLLLSAGLLAAPAWAASSYADYGDSDEFWQDAPPKKAAKEKIDPQTGARLVATTFRFFQARLRPDRTRTTSGALAVATALNEAFVDEGLSHNKALPTHNHVLSVQSREEWHEMADAVFSRPDVYDVLVKEDLHVRPGAVVPYGELWRAEMGEGVPEPLADQLQMGGGVSGGGGGGASVGAAGGGGGGGGGGGKPQPASKKTRRGRRKGRKGKKAGVEL</sequence>
<dbReference type="EMBL" id="PGGS01000114">
    <property type="protein sequence ID" value="PNH08839.1"/>
    <property type="molecule type" value="Genomic_DNA"/>
</dbReference>
<dbReference type="AlphaFoldDB" id="A0A2J8A8I5"/>
<protein>
    <submittedName>
        <fullName evidence="3">Uncharacterized protein</fullName>
    </submittedName>
</protein>
<organism evidence="3 4">
    <name type="scientific">Tetrabaena socialis</name>
    <dbReference type="NCBI Taxonomy" id="47790"/>
    <lineage>
        <taxon>Eukaryota</taxon>
        <taxon>Viridiplantae</taxon>
        <taxon>Chlorophyta</taxon>
        <taxon>core chlorophytes</taxon>
        <taxon>Chlorophyceae</taxon>
        <taxon>CS clade</taxon>
        <taxon>Chlamydomonadales</taxon>
        <taxon>Tetrabaenaceae</taxon>
        <taxon>Tetrabaena</taxon>
    </lineage>
</organism>
<dbReference type="OrthoDB" id="538761at2759"/>
<reference evidence="3 4" key="1">
    <citation type="journal article" date="2017" name="Mol. Biol. Evol.">
        <title>The 4-celled Tetrabaena socialis nuclear genome reveals the essential components for genetic control of cell number at the origin of multicellularity in the volvocine lineage.</title>
        <authorList>
            <person name="Featherston J."/>
            <person name="Arakaki Y."/>
            <person name="Hanschen E.R."/>
            <person name="Ferris P.J."/>
            <person name="Michod R.E."/>
            <person name="Olson B.J.S.C."/>
            <person name="Nozaki H."/>
            <person name="Durand P.M."/>
        </authorList>
    </citation>
    <scope>NUCLEOTIDE SEQUENCE [LARGE SCALE GENOMIC DNA]</scope>
    <source>
        <strain evidence="3 4">NIES-571</strain>
    </source>
</reference>
<dbReference type="Proteomes" id="UP000236333">
    <property type="component" value="Unassembled WGS sequence"/>
</dbReference>
<feature type="compositionally biased region" description="Basic residues" evidence="1">
    <location>
        <begin position="214"/>
        <end position="233"/>
    </location>
</feature>
<gene>
    <name evidence="3" type="ORF">TSOC_004596</name>
</gene>
<feature type="signal peptide" evidence="2">
    <location>
        <begin position="1"/>
        <end position="30"/>
    </location>
</feature>
<keyword evidence="2" id="KW-0732">Signal</keyword>
<evidence type="ECO:0000313" key="3">
    <source>
        <dbReference type="EMBL" id="PNH08839.1"/>
    </source>
</evidence>